<dbReference type="EMBL" id="LAZR01000069">
    <property type="protein sequence ID" value="KKN95696.1"/>
    <property type="molecule type" value="Genomic_DNA"/>
</dbReference>
<organism evidence="1">
    <name type="scientific">marine sediment metagenome</name>
    <dbReference type="NCBI Taxonomy" id="412755"/>
    <lineage>
        <taxon>unclassified sequences</taxon>
        <taxon>metagenomes</taxon>
        <taxon>ecological metagenomes</taxon>
    </lineage>
</organism>
<accession>A0A0F9X9N1</accession>
<gene>
    <name evidence="1" type="ORF">LCGC14_0175650</name>
</gene>
<comment type="caution">
    <text evidence="1">The sequence shown here is derived from an EMBL/GenBank/DDBJ whole genome shotgun (WGS) entry which is preliminary data.</text>
</comment>
<sequence length="176" mass="20710">MNLIQFEGDLSMTIQRHKWSNNIKLGKRIARTIYLHADYANLLPDKVQEVIALGNGFYVRRCNVLKLTMGKNEAVKFISFIYCPDFIISDEPEIKYAVKFNPKTNEYTKREYTQNPPVYHGKWAFVPEHNTMFDVQASYDRTIWINKQLQKFGIAKRSIGWKIQWNGILTHLHNNV</sequence>
<evidence type="ECO:0000313" key="1">
    <source>
        <dbReference type="EMBL" id="KKN95696.1"/>
    </source>
</evidence>
<dbReference type="AlphaFoldDB" id="A0A0F9X9N1"/>
<name>A0A0F9X9N1_9ZZZZ</name>
<protein>
    <submittedName>
        <fullName evidence="1">Uncharacterized protein</fullName>
    </submittedName>
</protein>
<reference evidence="1" key="1">
    <citation type="journal article" date="2015" name="Nature">
        <title>Complex archaea that bridge the gap between prokaryotes and eukaryotes.</title>
        <authorList>
            <person name="Spang A."/>
            <person name="Saw J.H."/>
            <person name="Jorgensen S.L."/>
            <person name="Zaremba-Niedzwiedzka K."/>
            <person name="Martijn J."/>
            <person name="Lind A.E."/>
            <person name="van Eijk R."/>
            <person name="Schleper C."/>
            <person name="Guy L."/>
            <person name="Ettema T.J."/>
        </authorList>
    </citation>
    <scope>NUCLEOTIDE SEQUENCE</scope>
</reference>
<proteinExistence type="predicted"/>